<feature type="compositionally biased region" description="Basic and acidic residues" evidence="3">
    <location>
        <begin position="619"/>
        <end position="631"/>
    </location>
</feature>
<comment type="caution">
    <text evidence="4">The sequence shown here is derived from an EMBL/GenBank/DDBJ whole genome shotgun (WGS) entry which is preliminary data.</text>
</comment>
<dbReference type="Gene3D" id="2.130.10.10">
    <property type="entry name" value="YVTN repeat-like/Quinoprotein amine dehydrogenase"/>
    <property type="match status" value="2"/>
</dbReference>
<name>A0ABR0F3X0_ZASCE</name>
<feature type="compositionally biased region" description="Pro residues" evidence="3">
    <location>
        <begin position="499"/>
        <end position="512"/>
    </location>
</feature>
<dbReference type="InterPro" id="IPR036322">
    <property type="entry name" value="WD40_repeat_dom_sf"/>
</dbReference>
<evidence type="ECO:0000256" key="2">
    <source>
        <dbReference type="ARBA" id="ARBA00022737"/>
    </source>
</evidence>
<feature type="compositionally biased region" description="Polar residues" evidence="3">
    <location>
        <begin position="640"/>
        <end position="651"/>
    </location>
</feature>
<dbReference type="PANTHER" id="PTHR19857:SF8">
    <property type="entry name" value="ANGIO-ASSOCIATED MIGRATORY CELL PROTEIN"/>
    <property type="match status" value="1"/>
</dbReference>
<organism evidence="4 5">
    <name type="scientific">Zasmidium cellare</name>
    <name type="common">Wine cellar mold</name>
    <name type="synonym">Racodium cellare</name>
    <dbReference type="NCBI Taxonomy" id="395010"/>
    <lineage>
        <taxon>Eukaryota</taxon>
        <taxon>Fungi</taxon>
        <taxon>Dikarya</taxon>
        <taxon>Ascomycota</taxon>
        <taxon>Pezizomycotina</taxon>
        <taxon>Dothideomycetes</taxon>
        <taxon>Dothideomycetidae</taxon>
        <taxon>Mycosphaerellales</taxon>
        <taxon>Mycosphaerellaceae</taxon>
        <taxon>Zasmidium</taxon>
    </lineage>
</organism>
<feature type="compositionally biased region" description="Polar residues" evidence="3">
    <location>
        <begin position="756"/>
        <end position="771"/>
    </location>
</feature>
<feature type="compositionally biased region" description="Polar residues" evidence="3">
    <location>
        <begin position="659"/>
        <end position="676"/>
    </location>
</feature>
<keyword evidence="2" id="KW-0677">Repeat</keyword>
<dbReference type="SUPFAM" id="SSF50978">
    <property type="entry name" value="WD40 repeat-like"/>
    <property type="match status" value="1"/>
</dbReference>
<reference evidence="4 5" key="1">
    <citation type="journal article" date="2023" name="G3 (Bethesda)">
        <title>A chromosome-level genome assembly of Zasmidium syzygii isolated from banana leaves.</title>
        <authorList>
            <person name="van Westerhoven A.C."/>
            <person name="Mehrabi R."/>
            <person name="Talebi R."/>
            <person name="Steentjes M.B.F."/>
            <person name="Corcolon B."/>
            <person name="Chong P.A."/>
            <person name="Kema G.H.J."/>
            <person name="Seidl M.F."/>
        </authorList>
    </citation>
    <scope>NUCLEOTIDE SEQUENCE [LARGE SCALE GENOMIC DNA]</scope>
    <source>
        <strain evidence="4 5">P124</strain>
    </source>
</reference>
<keyword evidence="5" id="KW-1185">Reference proteome</keyword>
<dbReference type="InterPro" id="IPR015943">
    <property type="entry name" value="WD40/YVTN_repeat-like_dom_sf"/>
</dbReference>
<sequence>MPTTRNASNGSTITTTSNQQQTIFKFPENTHLVIATPRHVFAWDSAGIHTIFQSSRGGIVAAREAKDGSGVLAVASSNVVVMHDTKRGNEESWGLNAPQDEVRHLEYTPDAKSLFLSTTTDGTIQHYSTERSRLIDPAHKHEAAPVALAISPTGHMMLSASQNPPVVYLKNLTHNTAPLHVQPSASNAAVSCAAFHPERQNVFLLAFRDGSVAAYDATRMAKKGIYSNQASVNDGEIARIAGVHRAIASGDDSFDIAPPIAGAAFLPGFKTRAVTAGRDGKCKIIDFANGGVTIRTWHAKAPITSVSVLALKAARGPRRTDSGSGRSGKPATHTIGGPTSTDCLIAVSRVDGKVHAYNSVGLLLAEKNISGMEEKVLSIEWAKGPSPSSTCEDSQRHLSDDDLVAFNPTSSQRALLEQDQDETAVEPSTICAASSQHLGLPTSLRKATLSRQLTVHPDEETFSTVRYTPSPNRTQQPALTGIGYQDLFSPVKQDAPKVTSPPQPRITSPPPRNRPRLSSQTFVKSTESPKSAIKNASSSAKYSLFPSTESHATSSSSASIQAESSARPTLKPPRKATTAISPLSKSKRHITFAKTGDGSISSRSTPAATVNNNNARVLADLRKLSKGDSSQRNHGMLSSYAASQRSQTQARTVMADPRSTISQSNDELSRAVTDSSLSWSFEDDSEDIWLTSDSDEDQRTRQRRRRYPERPPGRQTSRSRVDSKGTVSTSVLPPSSTQLSSARIDGSTDDDAFATARSQLSPAAPFSPQSEQVRELFPRSSSLSPAKNRGARKTSRRSPVGKENSLTRMAINAAFGQQSKSPWARVKSGKSARLLQVYEDADGAVMSGALPRSEGFTCLTCPETKARVQGLESEVAQLKGEVLAMKAILRRNGLPFPACLKNR</sequence>
<accession>A0ABR0F3X0</accession>
<protein>
    <recommendedName>
        <fullName evidence="6">WD40 repeat-like protein</fullName>
    </recommendedName>
</protein>
<evidence type="ECO:0000313" key="4">
    <source>
        <dbReference type="EMBL" id="KAK4508662.1"/>
    </source>
</evidence>
<evidence type="ECO:0008006" key="6">
    <source>
        <dbReference type="Google" id="ProtNLM"/>
    </source>
</evidence>
<feature type="region of interest" description="Disordered" evidence="3">
    <location>
        <begin position="690"/>
        <end position="804"/>
    </location>
</feature>
<proteinExistence type="predicted"/>
<feature type="compositionally biased region" description="Low complexity" evidence="3">
    <location>
        <begin position="528"/>
        <end position="566"/>
    </location>
</feature>
<feature type="compositionally biased region" description="Low complexity" evidence="3">
    <location>
        <begin position="727"/>
        <end position="741"/>
    </location>
</feature>
<feature type="region of interest" description="Disordered" evidence="3">
    <location>
        <begin position="315"/>
        <end position="336"/>
    </location>
</feature>
<dbReference type="Proteomes" id="UP001305779">
    <property type="component" value="Unassembled WGS sequence"/>
</dbReference>
<evidence type="ECO:0000256" key="3">
    <source>
        <dbReference type="SAM" id="MobiDB-lite"/>
    </source>
</evidence>
<keyword evidence="1" id="KW-0853">WD repeat</keyword>
<dbReference type="SMART" id="SM00320">
    <property type="entry name" value="WD40"/>
    <property type="match status" value="4"/>
</dbReference>
<dbReference type="InterPro" id="IPR001680">
    <property type="entry name" value="WD40_rpt"/>
</dbReference>
<feature type="compositionally biased region" description="Polar residues" evidence="3">
    <location>
        <begin position="598"/>
        <end position="615"/>
    </location>
</feature>
<feature type="region of interest" description="Disordered" evidence="3">
    <location>
        <begin position="492"/>
        <end position="676"/>
    </location>
</feature>
<dbReference type="EMBL" id="JAXOVC010000001">
    <property type="protein sequence ID" value="KAK4508662.1"/>
    <property type="molecule type" value="Genomic_DNA"/>
</dbReference>
<dbReference type="InterPro" id="IPR051179">
    <property type="entry name" value="WD_repeat_multifunction"/>
</dbReference>
<gene>
    <name evidence="4" type="ORF">PRZ48_002401</name>
</gene>
<dbReference type="PANTHER" id="PTHR19857">
    <property type="entry name" value="MITOCHONDRIAL DIVISION PROTEIN 1-RELATED"/>
    <property type="match status" value="1"/>
</dbReference>
<evidence type="ECO:0000256" key="1">
    <source>
        <dbReference type="ARBA" id="ARBA00022574"/>
    </source>
</evidence>
<evidence type="ECO:0000313" key="5">
    <source>
        <dbReference type="Proteomes" id="UP001305779"/>
    </source>
</evidence>